<proteinExistence type="predicted"/>
<dbReference type="EMBL" id="JBBNAE010000007">
    <property type="protein sequence ID" value="KAK9109514.1"/>
    <property type="molecule type" value="Genomic_DNA"/>
</dbReference>
<dbReference type="PANTHER" id="PTHR22950:SF674">
    <property type="entry name" value="AMINO ACID TRANSPORTER AVT3A"/>
    <property type="match status" value="1"/>
</dbReference>
<feature type="transmembrane region" description="Helical" evidence="7">
    <location>
        <begin position="236"/>
        <end position="255"/>
    </location>
</feature>
<feature type="region of interest" description="Disordered" evidence="6">
    <location>
        <begin position="51"/>
        <end position="71"/>
    </location>
</feature>
<accession>A0AAP0I6E4</accession>
<evidence type="ECO:0000313" key="10">
    <source>
        <dbReference type="Proteomes" id="UP001417504"/>
    </source>
</evidence>
<keyword evidence="4 7" id="KW-1133">Transmembrane helix</keyword>
<dbReference type="GO" id="GO:0005774">
    <property type="term" value="C:vacuolar membrane"/>
    <property type="evidence" value="ECO:0007669"/>
    <property type="project" value="TreeGrafter"/>
</dbReference>
<evidence type="ECO:0000256" key="2">
    <source>
        <dbReference type="ARBA" id="ARBA00022692"/>
    </source>
</evidence>
<keyword evidence="3" id="KW-0813">Transport</keyword>
<evidence type="ECO:0000256" key="7">
    <source>
        <dbReference type="SAM" id="Phobius"/>
    </source>
</evidence>
<name>A0AAP0I6E4_9MAGN</name>
<feature type="transmembrane region" description="Helical" evidence="7">
    <location>
        <begin position="113"/>
        <end position="132"/>
    </location>
</feature>
<comment type="subcellular location">
    <subcellularLocation>
        <location evidence="1">Membrane</location>
        <topology evidence="1">Multi-pass membrane protein</topology>
    </subcellularLocation>
</comment>
<reference evidence="9 10" key="1">
    <citation type="submission" date="2024-01" db="EMBL/GenBank/DDBJ databases">
        <title>Genome assemblies of Stephania.</title>
        <authorList>
            <person name="Yang L."/>
        </authorList>
    </citation>
    <scope>NUCLEOTIDE SEQUENCE [LARGE SCALE GENOMIC DNA]</scope>
    <source>
        <strain evidence="9">QJT</strain>
        <tissue evidence="9">Leaf</tissue>
    </source>
</reference>
<dbReference type="GO" id="GO:0015179">
    <property type="term" value="F:L-amino acid transmembrane transporter activity"/>
    <property type="evidence" value="ECO:0007669"/>
    <property type="project" value="TreeGrafter"/>
</dbReference>
<keyword evidence="10" id="KW-1185">Reference proteome</keyword>
<evidence type="ECO:0000256" key="4">
    <source>
        <dbReference type="ARBA" id="ARBA00022989"/>
    </source>
</evidence>
<feature type="transmembrane region" description="Helical" evidence="7">
    <location>
        <begin position="138"/>
        <end position="160"/>
    </location>
</feature>
<keyword evidence="2 7" id="KW-0812">Transmembrane</keyword>
<feature type="compositionally biased region" description="Low complexity" evidence="6">
    <location>
        <begin position="60"/>
        <end position="71"/>
    </location>
</feature>
<feature type="transmembrane region" description="Helical" evidence="7">
    <location>
        <begin position="262"/>
        <end position="284"/>
    </location>
</feature>
<comment type="caution">
    <text evidence="9">The sequence shown here is derived from an EMBL/GenBank/DDBJ whole genome shotgun (WGS) entry which is preliminary data.</text>
</comment>
<dbReference type="PANTHER" id="PTHR22950">
    <property type="entry name" value="AMINO ACID TRANSPORTER"/>
    <property type="match status" value="1"/>
</dbReference>
<keyword evidence="3" id="KW-0029">Amino-acid transport</keyword>
<keyword evidence="5 7" id="KW-0472">Membrane</keyword>
<dbReference type="InterPro" id="IPR013057">
    <property type="entry name" value="AA_transpt_TM"/>
</dbReference>
<feature type="transmembrane region" description="Helical" evidence="7">
    <location>
        <begin position="296"/>
        <end position="317"/>
    </location>
</feature>
<dbReference type="Pfam" id="PF01490">
    <property type="entry name" value="Aa_trans"/>
    <property type="match status" value="1"/>
</dbReference>
<feature type="transmembrane region" description="Helical" evidence="7">
    <location>
        <begin position="408"/>
        <end position="427"/>
    </location>
</feature>
<evidence type="ECO:0000256" key="3">
    <source>
        <dbReference type="ARBA" id="ARBA00022970"/>
    </source>
</evidence>
<evidence type="ECO:0000256" key="5">
    <source>
        <dbReference type="ARBA" id="ARBA00023136"/>
    </source>
</evidence>
<gene>
    <name evidence="9" type="ORF">Sjap_017574</name>
</gene>
<sequence length="497" mass="54731">MVLLFSSSLSPKTQKSPNFQFIYRVRELRNLSNHCRSIEILQSLKTPSIFSQTQHTHQPNSTQSNSNQSSSTQSAMVVFDKEASSSSYTLTNIPDEDSPLIPKPSNQSSQPKTFANIFIAIVGAGVLGLPYTFKRTGWVFGVLMIFVVAILTYHCMLLLVKSRRKLESRPKSPKINSFGDLGFIVCGPIGRFSVDAMIVLSQAGFCVSYLIFIANTLGYVFNDPNSTILGLKVKTFYIWGCFPFQLGLNSIPTLTHLAPLSIFADVVDIGAMGVVMVEDVMLFVKRRPVLQAFGGWSVVFYGIGVAVYAFEGIGMVLPLESETREKNKFGKTLGVSMGFIALMYAGFGALGYFAFGEETKDIITTNLGKGLLSNLVQLGLCVNLFFTFPLMMNPVYEVVERRVCEGRYCVWLRWAVVLFVSLTALTVPNFADFLSLVGSSVCIVLGFVLPALFHLIVFKRELKWGGVALNVGIIAFGFVFAVVGTWSALMEIFSVKA</sequence>
<evidence type="ECO:0000256" key="6">
    <source>
        <dbReference type="SAM" id="MobiDB-lite"/>
    </source>
</evidence>
<evidence type="ECO:0000259" key="8">
    <source>
        <dbReference type="Pfam" id="PF01490"/>
    </source>
</evidence>
<feature type="domain" description="Amino acid transporter transmembrane" evidence="8">
    <location>
        <begin position="107"/>
        <end position="488"/>
    </location>
</feature>
<dbReference type="Proteomes" id="UP001417504">
    <property type="component" value="Unassembled WGS sequence"/>
</dbReference>
<organism evidence="9 10">
    <name type="scientific">Stephania japonica</name>
    <dbReference type="NCBI Taxonomy" id="461633"/>
    <lineage>
        <taxon>Eukaryota</taxon>
        <taxon>Viridiplantae</taxon>
        <taxon>Streptophyta</taxon>
        <taxon>Embryophyta</taxon>
        <taxon>Tracheophyta</taxon>
        <taxon>Spermatophyta</taxon>
        <taxon>Magnoliopsida</taxon>
        <taxon>Ranunculales</taxon>
        <taxon>Menispermaceae</taxon>
        <taxon>Menispermoideae</taxon>
        <taxon>Cissampelideae</taxon>
        <taxon>Stephania</taxon>
    </lineage>
</organism>
<feature type="transmembrane region" description="Helical" evidence="7">
    <location>
        <begin position="433"/>
        <end position="455"/>
    </location>
</feature>
<evidence type="ECO:0000256" key="1">
    <source>
        <dbReference type="ARBA" id="ARBA00004141"/>
    </source>
</evidence>
<feature type="transmembrane region" description="Helical" evidence="7">
    <location>
        <begin position="375"/>
        <end position="396"/>
    </location>
</feature>
<feature type="transmembrane region" description="Helical" evidence="7">
    <location>
        <begin position="329"/>
        <end position="355"/>
    </location>
</feature>
<feature type="transmembrane region" description="Helical" evidence="7">
    <location>
        <begin position="467"/>
        <end position="489"/>
    </location>
</feature>
<evidence type="ECO:0000313" key="9">
    <source>
        <dbReference type="EMBL" id="KAK9109514.1"/>
    </source>
</evidence>
<dbReference type="AlphaFoldDB" id="A0AAP0I6E4"/>
<feature type="transmembrane region" description="Helical" evidence="7">
    <location>
        <begin position="198"/>
        <end position="221"/>
    </location>
</feature>
<protein>
    <recommendedName>
        <fullName evidence="8">Amino acid transporter transmembrane domain-containing protein</fullName>
    </recommendedName>
</protein>